<name>A0A7X0H9W5_9BACT</name>
<dbReference type="GO" id="GO:0070402">
    <property type="term" value="F:NADPH binding"/>
    <property type="evidence" value="ECO:0007669"/>
    <property type="project" value="TreeGrafter"/>
</dbReference>
<keyword evidence="2" id="KW-0560">Oxidoreductase</keyword>
<dbReference type="Proteomes" id="UP000541810">
    <property type="component" value="Unassembled WGS sequence"/>
</dbReference>
<proteinExistence type="predicted"/>
<evidence type="ECO:0000259" key="3">
    <source>
        <dbReference type="SMART" id="SM00829"/>
    </source>
</evidence>
<keyword evidence="5" id="KW-1185">Reference proteome</keyword>
<organism evidence="4 5">
    <name type="scientific">Algisphaera agarilytica</name>
    <dbReference type="NCBI Taxonomy" id="1385975"/>
    <lineage>
        <taxon>Bacteria</taxon>
        <taxon>Pseudomonadati</taxon>
        <taxon>Planctomycetota</taxon>
        <taxon>Phycisphaerae</taxon>
        <taxon>Phycisphaerales</taxon>
        <taxon>Phycisphaeraceae</taxon>
        <taxon>Algisphaera</taxon>
    </lineage>
</organism>
<gene>
    <name evidence="4" type="ORF">HNQ40_002331</name>
</gene>
<dbReference type="InterPro" id="IPR013154">
    <property type="entry name" value="ADH-like_N"/>
</dbReference>
<feature type="domain" description="Enoyl reductase (ER)" evidence="3">
    <location>
        <begin position="10"/>
        <end position="338"/>
    </location>
</feature>
<dbReference type="Pfam" id="PF08240">
    <property type="entry name" value="ADH_N"/>
    <property type="match status" value="1"/>
</dbReference>
<dbReference type="InterPro" id="IPR036291">
    <property type="entry name" value="NAD(P)-bd_dom_sf"/>
</dbReference>
<dbReference type="SUPFAM" id="SSF50129">
    <property type="entry name" value="GroES-like"/>
    <property type="match status" value="1"/>
</dbReference>
<dbReference type="EMBL" id="JACHGY010000001">
    <property type="protein sequence ID" value="MBB6430525.1"/>
    <property type="molecule type" value="Genomic_DNA"/>
</dbReference>
<dbReference type="Gene3D" id="3.40.50.720">
    <property type="entry name" value="NAD(P)-binding Rossmann-like Domain"/>
    <property type="match status" value="1"/>
</dbReference>
<keyword evidence="1" id="KW-0521">NADP</keyword>
<dbReference type="PANTHER" id="PTHR48106:SF18">
    <property type="entry name" value="QUINONE OXIDOREDUCTASE PIG3"/>
    <property type="match status" value="1"/>
</dbReference>
<dbReference type="Pfam" id="PF00107">
    <property type="entry name" value="ADH_zinc_N"/>
    <property type="match status" value="1"/>
</dbReference>
<dbReference type="PANTHER" id="PTHR48106">
    <property type="entry name" value="QUINONE OXIDOREDUCTASE PIG3-RELATED"/>
    <property type="match status" value="1"/>
</dbReference>
<dbReference type="SUPFAM" id="SSF51735">
    <property type="entry name" value="NAD(P)-binding Rossmann-fold domains"/>
    <property type="match status" value="1"/>
</dbReference>
<evidence type="ECO:0000313" key="5">
    <source>
        <dbReference type="Proteomes" id="UP000541810"/>
    </source>
</evidence>
<dbReference type="InterPro" id="IPR020843">
    <property type="entry name" value="ER"/>
</dbReference>
<dbReference type="SMART" id="SM00829">
    <property type="entry name" value="PKS_ER"/>
    <property type="match status" value="1"/>
</dbReference>
<reference evidence="4 5" key="1">
    <citation type="submission" date="2020-08" db="EMBL/GenBank/DDBJ databases">
        <title>Genomic Encyclopedia of Type Strains, Phase IV (KMG-IV): sequencing the most valuable type-strain genomes for metagenomic binning, comparative biology and taxonomic classification.</title>
        <authorList>
            <person name="Goeker M."/>
        </authorList>
    </citation>
    <scope>NUCLEOTIDE SEQUENCE [LARGE SCALE GENOMIC DNA]</scope>
    <source>
        <strain evidence="4 5">DSM 103725</strain>
    </source>
</reference>
<accession>A0A7X0H9W5</accession>
<comment type="caution">
    <text evidence="4">The sequence shown here is derived from an EMBL/GenBank/DDBJ whole genome shotgun (WGS) entry which is preliminary data.</text>
</comment>
<sequence length="340" mass="36499">MQQVVVERFGGVEELQWREVPTPTPGAGQVLVRLTSIGMNHADLMGRRGEYKLSTGDPPYTPGLEGGGVIEAVGEGGDASRVGQRVCLAPDAVRLSKGRPGTYSSHYVCDDDEALAAPDELPDDQLGAVWLPYLTAWGALVWKAKITPGQTVVCPAASSSTALAAAQIARHHGCTTLGLTTSPDKVASLESAYDHVVVTHEHQDGERVMRPWHRDMKQLTDSRGVDVFFDPVAAGAYLNTEIRCLAQHGCVVVYGLLGSPGTVDVTPLIRKHASIVSYVNDEVFSAGRDEMMRGVEHLFEGFASGAYRQTLAARFALADVREANEAMQRGAHVGKMVLIP</sequence>
<dbReference type="AlphaFoldDB" id="A0A7X0H9W5"/>
<dbReference type="InterPro" id="IPR011032">
    <property type="entry name" value="GroES-like_sf"/>
</dbReference>
<dbReference type="Gene3D" id="3.90.180.10">
    <property type="entry name" value="Medium-chain alcohol dehydrogenases, catalytic domain"/>
    <property type="match status" value="1"/>
</dbReference>
<evidence type="ECO:0000313" key="4">
    <source>
        <dbReference type="EMBL" id="MBB6430525.1"/>
    </source>
</evidence>
<dbReference type="GO" id="GO:0016651">
    <property type="term" value="F:oxidoreductase activity, acting on NAD(P)H"/>
    <property type="evidence" value="ECO:0007669"/>
    <property type="project" value="TreeGrafter"/>
</dbReference>
<dbReference type="RefSeq" id="WP_184678035.1">
    <property type="nucleotide sequence ID" value="NZ_JACHGY010000001.1"/>
</dbReference>
<dbReference type="InterPro" id="IPR013149">
    <property type="entry name" value="ADH-like_C"/>
</dbReference>
<evidence type="ECO:0000256" key="2">
    <source>
        <dbReference type="ARBA" id="ARBA00023002"/>
    </source>
</evidence>
<protein>
    <submittedName>
        <fullName evidence="4">NADPH:quinone reductase-like Zn-dependent oxidoreductase</fullName>
    </submittedName>
</protein>
<evidence type="ECO:0000256" key="1">
    <source>
        <dbReference type="ARBA" id="ARBA00022857"/>
    </source>
</evidence>